<evidence type="ECO:0000313" key="2">
    <source>
        <dbReference type="EMBL" id="KPP90850.1"/>
    </source>
</evidence>
<proteinExistence type="predicted"/>
<keyword evidence="4" id="KW-1185">Reference proteome</keyword>
<dbReference type="AlphaFoldDB" id="A0A0P7VUR7"/>
<evidence type="ECO:0000313" key="3">
    <source>
        <dbReference type="Proteomes" id="UP000050413"/>
    </source>
</evidence>
<reference evidence="1 4" key="2">
    <citation type="submission" date="2016-01" db="EMBL/GenBank/DDBJ databases">
        <authorList>
            <person name="Varghese N."/>
        </authorList>
    </citation>
    <scope>NUCLEOTIDE SEQUENCE [LARGE SCALE GENOMIC DNA]</scope>
    <source>
        <strain evidence="1 4">HL-91</strain>
    </source>
</reference>
<comment type="caution">
    <text evidence="2">The sequence shown here is derived from an EMBL/GenBank/DDBJ whole genome shotgun (WGS) entry which is preliminary data.</text>
</comment>
<protein>
    <submittedName>
        <fullName evidence="2">Uncharacterized protein</fullName>
    </submittedName>
</protein>
<evidence type="ECO:0000313" key="4">
    <source>
        <dbReference type="Proteomes" id="UP000182045"/>
    </source>
</evidence>
<dbReference type="Proteomes" id="UP000182045">
    <property type="component" value="Unassembled WGS sequence"/>
</dbReference>
<accession>A0A0P7VUR7</accession>
<evidence type="ECO:0000313" key="1">
    <source>
        <dbReference type="EMBL" id="CUX83672.1"/>
    </source>
</evidence>
<organism evidence="2 3">
    <name type="scientific">Roseibaca calidilacus</name>
    <dbReference type="NCBI Taxonomy" id="1666912"/>
    <lineage>
        <taxon>Bacteria</taxon>
        <taxon>Pseudomonadati</taxon>
        <taxon>Pseudomonadota</taxon>
        <taxon>Alphaproteobacteria</taxon>
        <taxon>Rhodobacterales</taxon>
        <taxon>Paracoccaceae</taxon>
        <taxon>Roseinatronobacter</taxon>
    </lineage>
</organism>
<name>A0A0P7VUR7_9RHOB</name>
<dbReference type="STRING" id="1666912.Ga0058931_3120"/>
<reference evidence="2 3" key="1">
    <citation type="submission" date="2015-09" db="EMBL/GenBank/DDBJ databases">
        <title>Identification and resolution of microdiversity through metagenomic sequencing of parallel consortia.</title>
        <authorList>
            <person name="Nelson W.C."/>
            <person name="Romine M.F."/>
            <person name="Lindemann S.R."/>
        </authorList>
    </citation>
    <scope>NUCLEOTIDE SEQUENCE [LARGE SCALE GENOMIC DNA]</scope>
    <source>
        <strain evidence="2">HL-91</strain>
    </source>
</reference>
<dbReference type="EMBL" id="FBYC01000004">
    <property type="protein sequence ID" value="CUX83672.1"/>
    <property type="molecule type" value="Genomic_DNA"/>
</dbReference>
<dbReference type="Proteomes" id="UP000050413">
    <property type="component" value="Unassembled WGS sequence"/>
</dbReference>
<sequence>MQPVLRKLLVPFTLVVIALGLWQVGGPEQARRDYRDDQRASDLYSLAAHIRCERSQQAQAELPCGTAPRDRDRFTNAPYRITPDEICAQFENPVRIASLHNGDIVAGCLSIR</sequence>
<dbReference type="EMBL" id="LJSG01000016">
    <property type="protein sequence ID" value="KPP90850.1"/>
    <property type="molecule type" value="Genomic_DNA"/>
</dbReference>
<gene>
    <name evidence="1" type="ORF">Ga0058931_3120</name>
    <name evidence="2" type="ORF">HLUCCA05_05400</name>
</gene>